<protein>
    <submittedName>
        <fullName evidence="4">Putative NADPH-dependent beta-ketoacyl reductase</fullName>
    </submittedName>
</protein>
<dbReference type="PANTHER" id="PTHR43618:SF8">
    <property type="entry name" value="7ALPHA-HYDROXYSTEROID DEHYDROGENASE"/>
    <property type="match status" value="1"/>
</dbReference>
<keyword evidence="5" id="KW-1185">Reference proteome</keyword>
<dbReference type="STRING" id="1344416.A0A139AV92"/>
<dbReference type="PRINTS" id="PR00080">
    <property type="entry name" value="SDRFAMILY"/>
</dbReference>
<dbReference type="InterPro" id="IPR052178">
    <property type="entry name" value="Sec_Metab_Biosynth_SDR"/>
</dbReference>
<gene>
    <name evidence="4" type="ORF">M427DRAFT_52214</name>
</gene>
<dbReference type="AlphaFoldDB" id="A0A139AV92"/>
<dbReference type="OrthoDB" id="294295at2759"/>
<evidence type="ECO:0000256" key="3">
    <source>
        <dbReference type="ARBA" id="ARBA00023002"/>
    </source>
</evidence>
<dbReference type="GO" id="GO:0016491">
    <property type="term" value="F:oxidoreductase activity"/>
    <property type="evidence" value="ECO:0007669"/>
    <property type="project" value="UniProtKB-KW"/>
</dbReference>
<dbReference type="Gene3D" id="3.40.50.720">
    <property type="entry name" value="NAD(P)-binding Rossmann-like Domain"/>
    <property type="match status" value="1"/>
</dbReference>
<name>A0A139AV92_GONPJ</name>
<evidence type="ECO:0000313" key="4">
    <source>
        <dbReference type="EMBL" id="KXS20627.1"/>
    </source>
</evidence>
<evidence type="ECO:0000256" key="2">
    <source>
        <dbReference type="ARBA" id="ARBA00022857"/>
    </source>
</evidence>
<dbReference type="SUPFAM" id="SSF51735">
    <property type="entry name" value="NAD(P)-binding Rossmann-fold domains"/>
    <property type="match status" value="1"/>
</dbReference>
<sequence>MAAQAPTLKAADLFDVKGKVALVTGGGTGIGKMWAETLAHNGVTVYIASRKVKPLQEAADEINALARFGGKCIPIQADVADKKGCDALVDAIKARGVTKLHILVNNAGISWGDPMTSFPEKEGWDRLMALNVKSAFYLTTASLPLLLSATTPSDPARVINISSMASVLASVSGPLSAPGSGTWSYQPSKAAVNHLTRSLALELGPKGVTANVVCPGVFRSRMTAFGVKNSLGMMEASQPLGRIGVTEDMAGLCLFLCSRASAYLNGAAIPIDGGAGLGGRGKGPVAKV</sequence>
<keyword evidence="2" id="KW-0521">NADP</keyword>
<dbReference type="Proteomes" id="UP000070544">
    <property type="component" value="Unassembled WGS sequence"/>
</dbReference>
<reference evidence="4 5" key="1">
    <citation type="journal article" date="2015" name="Genome Biol. Evol.">
        <title>Phylogenomic analyses indicate that early fungi evolved digesting cell walls of algal ancestors of land plants.</title>
        <authorList>
            <person name="Chang Y."/>
            <person name="Wang S."/>
            <person name="Sekimoto S."/>
            <person name="Aerts A.L."/>
            <person name="Choi C."/>
            <person name="Clum A."/>
            <person name="LaButti K.M."/>
            <person name="Lindquist E.A."/>
            <person name="Yee Ngan C."/>
            <person name="Ohm R.A."/>
            <person name="Salamov A.A."/>
            <person name="Grigoriev I.V."/>
            <person name="Spatafora J.W."/>
            <person name="Berbee M.L."/>
        </authorList>
    </citation>
    <scope>NUCLEOTIDE SEQUENCE [LARGE SCALE GENOMIC DNA]</scope>
    <source>
        <strain evidence="4 5">JEL478</strain>
    </source>
</reference>
<evidence type="ECO:0000256" key="1">
    <source>
        <dbReference type="ARBA" id="ARBA00006484"/>
    </source>
</evidence>
<keyword evidence="3" id="KW-0560">Oxidoreductase</keyword>
<organism evidence="4 5">
    <name type="scientific">Gonapodya prolifera (strain JEL478)</name>
    <name type="common">Monoblepharis prolifera</name>
    <dbReference type="NCBI Taxonomy" id="1344416"/>
    <lineage>
        <taxon>Eukaryota</taxon>
        <taxon>Fungi</taxon>
        <taxon>Fungi incertae sedis</taxon>
        <taxon>Chytridiomycota</taxon>
        <taxon>Chytridiomycota incertae sedis</taxon>
        <taxon>Monoblepharidomycetes</taxon>
        <taxon>Monoblepharidales</taxon>
        <taxon>Gonapodyaceae</taxon>
        <taxon>Gonapodya</taxon>
    </lineage>
</organism>
<dbReference type="EMBL" id="KQ965735">
    <property type="protein sequence ID" value="KXS20627.1"/>
    <property type="molecule type" value="Genomic_DNA"/>
</dbReference>
<accession>A0A139AV92</accession>
<dbReference type="FunFam" id="3.40.50.720:FF:000084">
    <property type="entry name" value="Short-chain dehydrogenase reductase"/>
    <property type="match status" value="1"/>
</dbReference>
<dbReference type="PRINTS" id="PR00081">
    <property type="entry name" value="GDHRDH"/>
</dbReference>
<evidence type="ECO:0000313" key="5">
    <source>
        <dbReference type="Proteomes" id="UP000070544"/>
    </source>
</evidence>
<dbReference type="InterPro" id="IPR036291">
    <property type="entry name" value="NAD(P)-bd_dom_sf"/>
</dbReference>
<dbReference type="Pfam" id="PF13561">
    <property type="entry name" value="adh_short_C2"/>
    <property type="match status" value="1"/>
</dbReference>
<dbReference type="InterPro" id="IPR002347">
    <property type="entry name" value="SDR_fam"/>
</dbReference>
<proteinExistence type="inferred from homology"/>
<dbReference type="PANTHER" id="PTHR43618">
    <property type="entry name" value="7-ALPHA-HYDROXYSTEROID DEHYDROGENASE"/>
    <property type="match status" value="1"/>
</dbReference>
<comment type="similarity">
    <text evidence="1">Belongs to the short-chain dehydrogenases/reductases (SDR) family.</text>
</comment>